<organism evidence="3 4">
    <name type="scientific">Falsiroseomonas oleicola</name>
    <dbReference type="NCBI Taxonomy" id="2801474"/>
    <lineage>
        <taxon>Bacteria</taxon>
        <taxon>Pseudomonadati</taxon>
        <taxon>Pseudomonadota</taxon>
        <taxon>Alphaproteobacteria</taxon>
        <taxon>Acetobacterales</taxon>
        <taxon>Roseomonadaceae</taxon>
        <taxon>Falsiroseomonas</taxon>
    </lineage>
</organism>
<reference evidence="3 4" key="1">
    <citation type="submission" date="2021-01" db="EMBL/GenBank/DDBJ databases">
        <title>Roseomonas sp. nov, a bacterium isolated from an oil production mixture in Yumen Oilfield.</title>
        <authorList>
            <person name="Wu D."/>
        </authorList>
    </citation>
    <scope>NUCLEOTIDE SEQUENCE [LARGE SCALE GENOMIC DNA]</scope>
    <source>
        <strain evidence="3 4">ROY-5-3</strain>
    </source>
</reference>
<comment type="caution">
    <text evidence="3">The sequence shown here is derived from an EMBL/GenBank/DDBJ whole genome shotgun (WGS) entry which is preliminary data.</text>
</comment>
<proteinExistence type="inferred from homology"/>
<dbReference type="PANTHER" id="PTHR42928">
    <property type="entry name" value="TRICARBOXYLATE-BINDING PROTEIN"/>
    <property type="match status" value="1"/>
</dbReference>
<dbReference type="InterPro" id="IPR005064">
    <property type="entry name" value="BUG"/>
</dbReference>
<evidence type="ECO:0000313" key="4">
    <source>
        <dbReference type="Proteomes" id="UP000689967"/>
    </source>
</evidence>
<protein>
    <submittedName>
        <fullName evidence="3">Tripartite tricarboxylate transporter substrate binding protein</fullName>
    </submittedName>
</protein>
<dbReference type="EMBL" id="JAERQM010000005">
    <property type="protein sequence ID" value="MBU8545714.1"/>
    <property type="molecule type" value="Genomic_DNA"/>
</dbReference>
<dbReference type="Proteomes" id="UP000689967">
    <property type="component" value="Unassembled WGS sequence"/>
</dbReference>
<sequence>MLPRRHALSLLAAPFLLPRMAGAQAPWAPTRPISLVVPFPPGGPTDLAARVIQQGMSSALGQPVVVENRPGATGAIGSRHVAQQPADGHTLLVAASGTLTINPVVMRNPGYDVEKDFAPVTLVMTAPNMVVVNPAIPATNVAELVAWMKTVPGGPAYASSGVGSSEQLGMELFKLLTQTEALPVPFAGGPAAATSVIQNTVPMAVLNAATVGAHVREGRLRGIAICGPNRFPMLPDVRTMAEQGLPEHVSTSWTGIVAPAATPAPVLARLNEVIVAALRTPEVTERLARVGFAVDATSREALGKLINDDLTRWRRVVREARIETN</sequence>
<dbReference type="CDD" id="cd07012">
    <property type="entry name" value="PBP2_Bug_TTT"/>
    <property type="match status" value="1"/>
</dbReference>
<dbReference type="Pfam" id="PF03401">
    <property type="entry name" value="TctC"/>
    <property type="match status" value="1"/>
</dbReference>
<dbReference type="PIRSF" id="PIRSF017082">
    <property type="entry name" value="YflP"/>
    <property type="match status" value="1"/>
</dbReference>
<feature type="signal peptide" evidence="2">
    <location>
        <begin position="1"/>
        <end position="23"/>
    </location>
</feature>
<comment type="similarity">
    <text evidence="1">Belongs to the UPF0065 (bug) family.</text>
</comment>
<feature type="chain" id="PRO_5047369481" evidence="2">
    <location>
        <begin position="24"/>
        <end position="325"/>
    </location>
</feature>
<keyword evidence="4" id="KW-1185">Reference proteome</keyword>
<name>A0ABS6HBB5_9PROT</name>
<evidence type="ECO:0000256" key="1">
    <source>
        <dbReference type="ARBA" id="ARBA00006987"/>
    </source>
</evidence>
<dbReference type="RefSeq" id="WP_216877713.1">
    <property type="nucleotide sequence ID" value="NZ_JAERQM010000005.1"/>
</dbReference>
<evidence type="ECO:0000256" key="2">
    <source>
        <dbReference type="SAM" id="SignalP"/>
    </source>
</evidence>
<dbReference type="PANTHER" id="PTHR42928:SF5">
    <property type="entry name" value="BLR1237 PROTEIN"/>
    <property type="match status" value="1"/>
</dbReference>
<keyword evidence="2" id="KW-0732">Signal</keyword>
<evidence type="ECO:0000313" key="3">
    <source>
        <dbReference type="EMBL" id="MBU8545714.1"/>
    </source>
</evidence>
<accession>A0ABS6HBB5</accession>
<gene>
    <name evidence="3" type="ORF">JJQ90_18470</name>
</gene>